<feature type="transmembrane region" description="Helical" evidence="6">
    <location>
        <begin position="31"/>
        <end position="57"/>
    </location>
</feature>
<dbReference type="OrthoDB" id="449179at2"/>
<dbReference type="Gene3D" id="1.20.1730.10">
    <property type="entry name" value="Sodium/glucose cotransporter"/>
    <property type="match status" value="1"/>
</dbReference>
<dbReference type="InterPro" id="IPR038377">
    <property type="entry name" value="Na/Glc_symporter_sf"/>
</dbReference>
<dbReference type="AlphaFoldDB" id="A0A1I7BDC7"/>
<sequence>MLQRNLGAIHVAALLVSASYGVAFLLGSGEMALHAGMAGSLYAIVTALGMLALALAAPTLWRGRELIWDVFGERYGPVVRRLVALLSLVWMSGVLAAQIHGGIAVLVATGLPATHALVLIAAALLVMSCIELGIAAALFACCLLATNIALVHALVASGGLPVYLHAWPSFIAEICAAPRAGTLVTIAAVGFLVITGSDYQQFAIAARRPRDAWLGCVFASLFLMVTGFLPAATVVAALRAGKLYGLSETASAIPWIMLQTSGAMGMVCIGVILLAALGSGTAITRAMSSALEGLYSRDGRHGHAGDGHHGQASRVLIVAIGCAIATDGQAIVSTIVSLNVVYVAAVGLLFLLHETGRRIAPRCASWMLLSGTVTSLLVSSMNWTDIGNLPGWLPLPAGLLASACVLAAWRFTRLPGRVRS</sequence>
<dbReference type="Proteomes" id="UP000198844">
    <property type="component" value="Unassembled WGS sequence"/>
</dbReference>
<comment type="subcellular location">
    <subcellularLocation>
        <location evidence="1">Membrane</location>
        <topology evidence="1">Multi-pass membrane protein</topology>
    </subcellularLocation>
</comment>
<feature type="transmembrane region" description="Helical" evidence="6">
    <location>
        <begin position="252"/>
        <end position="277"/>
    </location>
</feature>
<dbReference type="PROSITE" id="PS50283">
    <property type="entry name" value="NA_SOLUT_SYMP_3"/>
    <property type="match status" value="1"/>
</dbReference>
<keyword evidence="3 6" id="KW-0812">Transmembrane</keyword>
<name>A0A1I7BDC7_9BURK</name>
<dbReference type="GO" id="GO:0016020">
    <property type="term" value="C:membrane"/>
    <property type="evidence" value="ECO:0007669"/>
    <property type="project" value="UniProtKB-SubCell"/>
</dbReference>
<evidence type="ECO:0000256" key="2">
    <source>
        <dbReference type="ARBA" id="ARBA00006434"/>
    </source>
</evidence>
<evidence type="ECO:0000256" key="1">
    <source>
        <dbReference type="ARBA" id="ARBA00004141"/>
    </source>
</evidence>
<keyword evidence="4 6" id="KW-1133">Transmembrane helix</keyword>
<protein>
    <submittedName>
        <fullName evidence="7">Solute:Na+ symporter, SSS family</fullName>
    </submittedName>
</protein>
<feature type="transmembrane region" description="Helical" evidence="6">
    <location>
        <begin position="212"/>
        <end position="240"/>
    </location>
</feature>
<feature type="transmembrane region" description="Helical" evidence="6">
    <location>
        <begin position="332"/>
        <end position="352"/>
    </location>
</feature>
<feature type="transmembrane region" description="Helical" evidence="6">
    <location>
        <begin position="78"/>
        <end position="97"/>
    </location>
</feature>
<dbReference type="InterPro" id="IPR001734">
    <property type="entry name" value="Na/solute_symporter"/>
</dbReference>
<accession>A0A1I7BDC7</accession>
<organism evidence="7 8">
    <name type="scientific">Paraburkholderia aspalathi</name>
    <dbReference type="NCBI Taxonomy" id="1324617"/>
    <lineage>
        <taxon>Bacteria</taxon>
        <taxon>Pseudomonadati</taxon>
        <taxon>Pseudomonadota</taxon>
        <taxon>Betaproteobacteria</taxon>
        <taxon>Burkholderiales</taxon>
        <taxon>Burkholderiaceae</taxon>
        <taxon>Paraburkholderia</taxon>
    </lineage>
</organism>
<dbReference type="GO" id="GO:0022857">
    <property type="term" value="F:transmembrane transporter activity"/>
    <property type="evidence" value="ECO:0007669"/>
    <property type="project" value="InterPro"/>
</dbReference>
<dbReference type="RefSeq" id="WP_093633955.1">
    <property type="nucleotide sequence ID" value="NZ_FPBH01000004.1"/>
</dbReference>
<dbReference type="EMBL" id="FPBH01000004">
    <property type="protein sequence ID" value="SFT85213.1"/>
    <property type="molecule type" value="Genomic_DNA"/>
</dbReference>
<evidence type="ECO:0000256" key="6">
    <source>
        <dbReference type="SAM" id="Phobius"/>
    </source>
</evidence>
<gene>
    <name evidence="7" type="ORF">SAMN05192563_1004377</name>
</gene>
<evidence type="ECO:0000256" key="5">
    <source>
        <dbReference type="ARBA" id="ARBA00023136"/>
    </source>
</evidence>
<feature type="transmembrane region" description="Helical" evidence="6">
    <location>
        <begin position="134"/>
        <end position="160"/>
    </location>
</feature>
<feature type="transmembrane region" description="Helical" evidence="6">
    <location>
        <begin position="103"/>
        <end position="127"/>
    </location>
</feature>
<evidence type="ECO:0000256" key="4">
    <source>
        <dbReference type="ARBA" id="ARBA00022989"/>
    </source>
</evidence>
<feature type="transmembrane region" description="Helical" evidence="6">
    <location>
        <begin position="389"/>
        <end position="409"/>
    </location>
</feature>
<feature type="transmembrane region" description="Helical" evidence="6">
    <location>
        <begin position="180"/>
        <end position="200"/>
    </location>
</feature>
<comment type="similarity">
    <text evidence="2">Belongs to the sodium:solute symporter (SSF) (TC 2.A.21) family.</text>
</comment>
<evidence type="ECO:0000313" key="7">
    <source>
        <dbReference type="EMBL" id="SFT85213.1"/>
    </source>
</evidence>
<keyword evidence="5 6" id="KW-0472">Membrane</keyword>
<proteinExistence type="inferred from homology"/>
<evidence type="ECO:0000256" key="3">
    <source>
        <dbReference type="ARBA" id="ARBA00022692"/>
    </source>
</evidence>
<evidence type="ECO:0000313" key="8">
    <source>
        <dbReference type="Proteomes" id="UP000198844"/>
    </source>
</evidence>
<reference evidence="7 8" key="1">
    <citation type="submission" date="2016-10" db="EMBL/GenBank/DDBJ databases">
        <authorList>
            <person name="de Groot N.N."/>
        </authorList>
    </citation>
    <scope>NUCLEOTIDE SEQUENCE [LARGE SCALE GENOMIC DNA]</scope>
    <source>
        <strain evidence="7 8">LMG 27731</strain>
    </source>
</reference>